<sequence length="321" mass="36516">MKVFDMHCDTLTEMTRRLEQDPSFSFDANDMHIDLAKLKQGDYALQNFAVFTYLKDSENPMYHMLKNVDTFYRLMDSYELLSPVTTYNEILSNMKEGKISCMLTIEEGAVFNHDLALLRDYYRLGVRMAALSWNFPNGITHPNFSEGDGYHTYDDVHGLTDFGKACVKEMERLGMIIDVSHMSDRCFYDVYELTEKPFVASHSNARAVTDHARNMSDDMILKLASRGGVMGINYSSHFLNESGQADVSDLVRHITYIRDLAGIDVIGLGSDFDGITSGGLPDASALPRLAKALRQVHFSDEDIEKIFYKNVLRVYKDVLKK</sequence>
<dbReference type="GO" id="GO:0070573">
    <property type="term" value="F:metallodipeptidase activity"/>
    <property type="evidence" value="ECO:0007669"/>
    <property type="project" value="InterPro"/>
</dbReference>
<evidence type="ECO:0000313" key="2">
    <source>
        <dbReference type="Proteomes" id="UP000268059"/>
    </source>
</evidence>
<dbReference type="PANTHER" id="PTHR10443:SF12">
    <property type="entry name" value="DIPEPTIDASE"/>
    <property type="match status" value="1"/>
</dbReference>
<dbReference type="SUPFAM" id="SSF51556">
    <property type="entry name" value="Metallo-dependent hydrolases"/>
    <property type="match status" value="1"/>
</dbReference>
<name>A0A3G9JL32_9FIRM</name>
<dbReference type="InterPro" id="IPR032466">
    <property type="entry name" value="Metal_Hydrolase"/>
</dbReference>
<dbReference type="Pfam" id="PF01244">
    <property type="entry name" value="Peptidase_M19"/>
    <property type="match status" value="1"/>
</dbReference>
<dbReference type="PROSITE" id="PS51365">
    <property type="entry name" value="RENAL_DIPEPTIDASE_2"/>
    <property type="match status" value="1"/>
</dbReference>
<dbReference type="GO" id="GO:0006508">
    <property type="term" value="P:proteolysis"/>
    <property type="evidence" value="ECO:0007669"/>
    <property type="project" value="InterPro"/>
</dbReference>
<dbReference type="OrthoDB" id="9804920at2"/>
<dbReference type="InParanoid" id="A0A3G9JL32"/>
<proteinExistence type="predicted"/>
<dbReference type="AlphaFoldDB" id="A0A3G9JL32"/>
<organism evidence="1 2">
    <name type="scientific">Intestinibaculum porci</name>
    <dbReference type="NCBI Taxonomy" id="2487118"/>
    <lineage>
        <taxon>Bacteria</taxon>
        <taxon>Bacillati</taxon>
        <taxon>Bacillota</taxon>
        <taxon>Erysipelotrichia</taxon>
        <taxon>Erysipelotrichales</taxon>
        <taxon>Erysipelotrichaceae</taxon>
        <taxon>Intestinibaculum</taxon>
    </lineage>
</organism>
<dbReference type="RefSeq" id="WP_125118639.1">
    <property type="nucleotide sequence ID" value="NZ_AP019309.1"/>
</dbReference>
<dbReference type="PANTHER" id="PTHR10443">
    <property type="entry name" value="MICROSOMAL DIPEPTIDASE"/>
    <property type="match status" value="1"/>
</dbReference>
<keyword evidence="2" id="KW-1185">Reference proteome</keyword>
<protein>
    <submittedName>
        <fullName evidence="1">Peptidase</fullName>
    </submittedName>
</protein>
<dbReference type="EMBL" id="AP019309">
    <property type="protein sequence ID" value="BBH25713.1"/>
    <property type="molecule type" value="Genomic_DNA"/>
</dbReference>
<evidence type="ECO:0000313" key="1">
    <source>
        <dbReference type="EMBL" id="BBH25713.1"/>
    </source>
</evidence>
<dbReference type="Proteomes" id="UP000268059">
    <property type="component" value="Chromosome"/>
</dbReference>
<dbReference type="CDD" id="cd01301">
    <property type="entry name" value="rDP_like"/>
    <property type="match status" value="1"/>
</dbReference>
<dbReference type="KEGG" id="ebm:SG0102_06470"/>
<dbReference type="Gene3D" id="3.20.20.140">
    <property type="entry name" value="Metal-dependent hydrolases"/>
    <property type="match status" value="1"/>
</dbReference>
<dbReference type="InterPro" id="IPR008257">
    <property type="entry name" value="Pept_M19"/>
</dbReference>
<gene>
    <name evidence="1" type="ORF">SG0102_06470</name>
</gene>
<reference evidence="1 2" key="1">
    <citation type="submission" date="2018-11" db="EMBL/GenBank/DDBJ databases">
        <title>Novel Erysipelotrichaceae bacterium isolated from small intestine of a swine.</title>
        <authorList>
            <person name="Kim J.S."/>
            <person name="Choe H."/>
            <person name="Lee Y.R."/>
            <person name="Kim K.M."/>
            <person name="Park D.S."/>
        </authorList>
    </citation>
    <scope>NUCLEOTIDE SEQUENCE [LARGE SCALE GENOMIC DNA]</scope>
    <source>
        <strain evidence="1 2">SG0102</strain>
    </source>
</reference>
<accession>A0A3G9JL32</accession>